<comment type="caution">
    <text evidence="3">The sequence shown here is derived from an EMBL/GenBank/DDBJ whole genome shotgun (WGS) entry which is preliminary data.</text>
</comment>
<gene>
    <name evidence="3" type="ORF">Pme01_14190</name>
</gene>
<protein>
    <recommendedName>
        <fullName evidence="5">Peptidase inhibitor family I36</fullName>
    </recommendedName>
</protein>
<dbReference type="RefSeq" id="WP_168114144.1">
    <property type="nucleotide sequence ID" value="NZ_BOON01000013.1"/>
</dbReference>
<accession>A0A8J3TAW5</accession>
<evidence type="ECO:0000313" key="4">
    <source>
        <dbReference type="Proteomes" id="UP000599074"/>
    </source>
</evidence>
<dbReference type="Proteomes" id="UP000599074">
    <property type="component" value="Unassembled WGS sequence"/>
</dbReference>
<dbReference type="AlphaFoldDB" id="A0A8J3TAW5"/>
<keyword evidence="4" id="KW-1185">Reference proteome</keyword>
<organism evidence="3 4">
    <name type="scientific">Planosporangium mesophilum</name>
    <dbReference type="NCBI Taxonomy" id="689768"/>
    <lineage>
        <taxon>Bacteria</taxon>
        <taxon>Bacillati</taxon>
        <taxon>Actinomycetota</taxon>
        <taxon>Actinomycetes</taxon>
        <taxon>Micromonosporales</taxon>
        <taxon>Micromonosporaceae</taxon>
        <taxon>Planosporangium</taxon>
    </lineage>
</organism>
<feature type="signal peptide" evidence="2">
    <location>
        <begin position="1"/>
        <end position="21"/>
    </location>
</feature>
<keyword evidence="2" id="KW-0732">Signal</keyword>
<feature type="region of interest" description="Disordered" evidence="1">
    <location>
        <begin position="87"/>
        <end position="107"/>
    </location>
</feature>
<dbReference type="EMBL" id="BOON01000013">
    <property type="protein sequence ID" value="GII21822.1"/>
    <property type="molecule type" value="Genomic_DNA"/>
</dbReference>
<name>A0A8J3TAW5_9ACTN</name>
<sequence>MKKTIVALAVGAAALVVPAEAAHAAAPCPTGSVCGWTGTNFTGSAFISRGAPGNCVSGTSGFNSVANSGTGTVRFYSGRACSGTFFDVPPGGSSPDTPFPVTSLRGV</sequence>
<dbReference type="Pfam" id="PF03995">
    <property type="entry name" value="Inhibitor_I36"/>
    <property type="match status" value="1"/>
</dbReference>
<reference evidence="3" key="1">
    <citation type="submission" date="2021-01" db="EMBL/GenBank/DDBJ databases">
        <title>Whole genome shotgun sequence of Planosporangium mesophilum NBRC 109066.</title>
        <authorList>
            <person name="Komaki H."/>
            <person name="Tamura T."/>
        </authorList>
    </citation>
    <scope>NUCLEOTIDE SEQUENCE</scope>
    <source>
        <strain evidence="3">NBRC 109066</strain>
    </source>
</reference>
<feature type="chain" id="PRO_5038342147" description="Peptidase inhibitor family I36" evidence="2">
    <location>
        <begin position="22"/>
        <end position="107"/>
    </location>
</feature>
<evidence type="ECO:0008006" key="5">
    <source>
        <dbReference type="Google" id="ProtNLM"/>
    </source>
</evidence>
<evidence type="ECO:0000313" key="3">
    <source>
        <dbReference type="EMBL" id="GII21822.1"/>
    </source>
</evidence>
<evidence type="ECO:0000256" key="1">
    <source>
        <dbReference type="SAM" id="MobiDB-lite"/>
    </source>
</evidence>
<proteinExistence type="predicted"/>
<evidence type="ECO:0000256" key="2">
    <source>
        <dbReference type="SAM" id="SignalP"/>
    </source>
</evidence>